<dbReference type="AlphaFoldDB" id="A0A6A5HTW6"/>
<protein>
    <recommendedName>
        <fullName evidence="1">Sdz-33 F-box domain-containing protein</fullName>
    </recommendedName>
</protein>
<comment type="caution">
    <text evidence="2">The sequence shown here is derived from an EMBL/GenBank/DDBJ whole genome shotgun (WGS) entry which is preliminary data.</text>
</comment>
<organism evidence="2 3">
    <name type="scientific">Caenorhabditis remanei</name>
    <name type="common">Caenorhabditis vulgaris</name>
    <dbReference type="NCBI Taxonomy" id="31234"/>
    <lineage>
        <taxon>Eukaryota</taxon>
        <taxon>Metazoa</taxon>
        <taxon>Ecdysozoa</taxon>
        <taxon>Nematoda</taxon>
        <taxon>Chromadorea</taxon>
        <taxon>Rhabditida</taxon>
        <taxon>Rhabditina</taxon>
        <taxon>Rhabditomorpha</taxon>
        <taxon>Rhabditoidea</taxon>
        <taxon>Rhabditidae</taxon>
        <taxon>Peloderinae</taxon>
        <taxon>Caenorhabditis</taxon>
    </lineage>
</organism>
<name>A0A6A5HTW6_CAERE</name>
<gene>
    <name evidence="2" type="ORF">GCK72_003005</name>
</gene>
<dbReference type="Proteomes" id="UP000483820">
    <property type="component" value="Chromosome I"/>
</dbReference>
<dbReference type="RefSeq" id="XP_003092504.2">
    <property type="nucleotide sequence ID" value="XM_003092456.2"/>
</dbReference>
<proteinExistence type="predicted"/>
<dbReference type="Pfam" id="PF07735">
    <property type="entry name" value="FBA_2"/>
    <property type="match status" value="1"/>
</dbReference>
<dbReference type="InterPro" id="IPR012885">
    <property type="entry name" value="F-box_Sdz-33"/>
</dbReference>
<dbReference type="EMBL" id="WUAV01000001">
    <property type="protein sequence ID" value="KAF1771179.1"/>
    <property type="molecule type" value="Genomic_DNA"/>
</dbReference>
<reference evidence="2 3" key="1">
    <citation type="submission" date="2019-12" db="EMBL/GenBank/DDBJ databases">
        <title>Chromosome-level assembly of the Caenorhabditis remanei genome.</title>
        <authorList>
            <person name="Teterina A.A."/>
            <person name="Willis J.H."/>
            <person name="Phillips P.C."/>
        </authorList>
    </citation>
    <scope>NUCLEOTIDE SEQUENCE [LARGE SCALE GENOMIC DNA]</scope>
    <source>
        <strain evidence="2 3">PX506</strain>
        <tissue evidence="2">Whole organism</tissue>
    </source>
</reference>
<evidence type="ECO:0000313" key="2">
    <source>
        <dbReference type="EMBL" id="KAF1771179.1"/>
    </source>
</evidence>
<sequence length="164" mass="19026">MLFDLQLEFKTLCIRLDGVKYRNLLWNQISRYLGFVECLNISSSFDIDFTLVFTSWPQEIVIMRSAWFTLKSLLACASFIITLYDSYLENKDMDEILKNWKTGGLPNLKRLAIDSLSFKDNGEHILGMNWSELDGMVIKADDGLKMATIQLRPHRIEMSVTPFE</sequence>
<dbReference type="KEGG" id="crq:GCK72_003005"/>
<evidence type="ECO:0000259" key="1">
    <source>
        <dbReference type="Pfam" id="PF07735"/>
    </source>
</evidence>
<accession>A0A6A5HTW6</accession>
<evidence type="ECO:0000313" key="3">
    <source>
        <dbReference type="Proteomes" id="UP000483820"/>
    </source>
</evidence>
<dbReference type="CTD" id="9799978"/>
<dbReference type="GeneID" id="9799978"/>
<feature type="domain" description="Sdz-33 F-box" evidence="1">
    <location>
        <begin position="59"/>
        <end position="113"/>
    </location>
</feature>